<reference evidence="1" key="1">
    <citation type="submission" date="2020-03" db="EMBL/GenBank/DDBJ databases">
        <title>The deep terrestrial virosphere.</title>
        <authorList>
            <person name="Holmfeldt K."/>
            <person name="Nilsson E."/>
            <person name="Simone D."/>
            <person name="Lopez-Fernandez M."/>
            <person name="Wu X."/>
            <person name="de Brujin I."/>
            <person name="Lundin D."/>
            <person name="Andersson A."/>
            <person name="Bertilsson S."/>
            <person name="Dopson M."/>
        </authorList>
    </citation>
    <scope>NUCLEOTIDE SEQUENCE</scope>
    <source>
        <strain evidence="1">MM415A01873</strain>
    </source>
</reference>
<name>A0A6M3JYU3_9ZZZZ</name>
<evidence type="ECO:0000313" key="1">
    <source>
        <dbReference type="EMBL" id="QJA75074.1"/>
    </source>
</evidence>
<organism evidence="1">
    <name type="scientific">viral metagenome</name>
    <dbReference type="NCBI Taxonomy" id="1070528"/>
    <lineage>
        <taxon>unclassified sequences</taxon>
        <taxon>metagenomes</taxon>
        <taxon>organismal metagenomes</taxon>
    </lineage>
</organism>
<gene>
    <name evidence="1" type="ORF">MM415A01873_0005</name>
</gene>
<accession>A0A6M3JYU3</accession>
<dbReference type="Gene3D" id="3.30.420.240">
    <property type="match status" value="1"/>
</dbReference>
<sequence length="597" mass="69198">MSAKSDKLREKLIGFKRDFSIHAEKCLKIKDHNTAKIVPLKFNKGQRVLHAVTEKAKREKGFVRILLLKARRFGGSTYIEGRFYWLTSMRPNRDTFIIGHERASTNTLYNMARLMHQMNPIAPSTLLNDREKGLYFDTADGQGLKSGYKLATAENVDAGRSQGIHYLHDSEESSWRDARTLLDGVLQCVPDPPSESEVFRESTANGFGNAFQEDIFKTYCEGKYPYYEEDGITYAWHNPESDWVLVFIGWYVHERYTMDFDSEEEKELFRKKVEEKVFDKESMSWTDSEEIKLMRKYRLTLEQLKWREWAIENKCSGSKDKFRQEYPADVIEAFLSQGSNVFGKELCDELEIACEKPLLTADITRIVGKPRFKISPYGKVNVWEKVDKDETYFITVDTAGGKKEGFSKSKDEREPDRTNIDVWNHRTGKQVAQWNGHISYDLIADLVMMIGEMYNLAPACVELNNHGFSVVSDLTRENYPQFFNENRKEAGWLSTSRTKPLMVDTLYKMARDVDIKIMSKETVNEMRTFVEESGRYGASSGCKDDRVITAALASQMMILLPKKFNHMRGNKRKDLSFSNWSFKNQNAPKTDYFEVYV</sequence>
<dbReference type="InterPro" id="IPR027417">
    <property type="entry name" value="P-loop_NTPase"/>
</dbReference>
<dbReference type="EMBL" id="MT142139">
    <property type="protein sequence ID" value="QJA75074.1"/>
    <property type="molecule type" value="Genomic_DNA"/>
</dbReference>
<dbReference type="AlphaFoldDB" id="A0A6M3JYU3"/>
<protein>
    <submittedName>
        <fullName evidence="1">Putative terminase</fullName>
    </submittedName>
</protein>
<proteinExistence type="predicted"/>
<dbReference type="Gene3D" id="3.40.50.300">
    <property type="entry name" value="P-loop containing nucleotide triphosphate hydrolases"/>
    <property type="match status" value="1"/>
</dbReference>